<feature type="binding site" evidence="8">
    <location>
        <position position="98"/>
    </location>
    <ligand>
        <name>Mg(2+)</name>
        <dbReference type="ChEBI" id="CHEBI:18420"/>
    </ligand>
</feature>
<accession>A0ABV8JA68</accession>
<keyword evidence="4 8" id="KW-0547">Nucleotide-binding</keyword>
<dbReference type="HAMAP" id="MF_00316">
    <property type="entry name" value="MobA"/>
    <property type="match status" value="1"/>
</dbReference>
<evidence type="ECO:0000256" key="2">
    <source>
        <dbReference type="ARBA" id="ARBA00022679"/>
    </source>
</evidence>
<keyword evidence="11" id="KW-1185">Reference proteome</keyword>
<comment type="caution">
    <text evidence="8">Lacks conserved residue(s) required for the propagation of feature annotation.</text>
</comment>
<dbReference type="PANTHER" id="PTHR19136">
    <property type="entry name" value="MOLYBDENUM COFACTOR GUANYLYLTRANSFERASE"/>
    <property type="match status" value="1"/>
</dbReference>
<comment type="cofactor">
    <cofactor evidence="8">
        <name>Mg(2+)</name>
        <dbReference type="ChEBI" id="CHEBI:18420"/>
    </cofactor>
</comment>
<keyword evidence="7 8" id="KW-0501">Molybdenum cofactor biosynthesis</keyword>
<gene>
    <name evidence="8" type="primary">mobA</name>
    <name evidence="10" type="ORF">ACFOUO_02510</name>
</gene>
<evidence type="ECO:0000259" key="9">
    <source>
        <dbReference type="Pfam" id="PF12804"/>
    </source>
</evidence>
<dbReference type="Gene3D" id="3.90.550.10">
    <property type="entry name" value="Spore Coat Polysaccharide Biosynthesis Protein SpsA, Chain A"/>
    <property type="match status" value="1"/>
</dbReference>
<comment type="domain">
    <text evidence="8">The N-terminal domain determines nucleotide recognition and specific binding, while the C-terminal domain determines the specific binding to the target protein.</text>
</comment>
<evidence type="ECO:0000256" key="6">
    <source>
        <dbReference type="ARBA" id="ARBA00023134"/>
    </source>
</evidence>
<feature type="binding site" evidence="8">
    <location>
        <position position="98"/>
    </location>
    <ligand>
        <name>GTP</name>
        <dbReference type="ChEBI" id="CHEBI:37565"/>
    </ligand>
</feature>
<proteinExistence type="inferred from homology"/>
<evidence type="ECO:0000256" key="3">
    <source>
        <dbReference type="ARBA" id="ARBA00022723"/>
    </source>
</evidence>
<dbReference type="PANTHER" id="PTHR19136:SF81">
    <property type="entry name" value="MOLYBDENUM COFACTOR GUANYLYLTRANSFERASE"/>
    <property type="match status" value="1"/>
</dbReference>
<protein>
    <recommendedName>
        <fullName evidence="8">Probable molybdenum cofactor guanylyltransferase</fullName>
        <shortName evidence="8">MoCo guanylyltransferase</shortName>
        <ecNumber evidence="8">2.7.7.77</ecNumber>
    </recommendedName>
    <alternativeName>
        <fullName evidence="8">GTP:molybdopterin guanylyltransferase</fullName>
    </alternativeName>
    <alternativeName>
        <fullName evidence="8">Mo-MPT guanylyltransferase</fullName>
    </alternativeName>
    <alternativeName>
        <fullName evidence="8">Molybdopterin guanylyltransferase</fullName>
    </alternativeName>
    <alternativeName>
        <fullName evidence="8">Molybdopterin-guanine dinucleotide synthase</fullName>
        <shortName evidence="8">MGD synthase</shortName>
    </alternativeName>
</protein>
<evidence type="ECO:0000256" key="7">
    <source>
        <dbReference type="ARBA" id="ARBA00023150"/>
    </source>
</evidence>
<feature type="binding site" evidence="8">
    <location>
        <position position="69"/>
    </location>
    <ligand>
        <name>GTP</name>
        <dbReference type="ChEBI" id="CHEBI:37565"/>
    </ligand>
</feature>
<evidence type="ECO:0000256" key="5">
    <source>
        <dbReference type="ARBA" id="ARBA00022842"/>
    </source>
</evidence>
<keyword evidence="2 8" id="KW-0808">Transferase</keyword>
<dbReference type="CDD" id="cd02503">
    <property type="entry name" value="MobA"/>
    <property type="match status" value="1"/>
</dbReference>
<comment type="function">
    <text evidence="8">Transfers a GMP moiety from GTP to Mo-molybdopterin (Mo-MPT) cofactor (Moco or molybdenum cofactor) to form Mo-molybdopterin guanine dinucleotide (Mo-MGD) cofactor.</text>
</comment>
<dbReference type="RefSeq" id="WP_380701827.1">
    <property type="nucleotide sequence ID" value="NZ_JBHSAP010000007.1"/>
</dbReference>
<dbReference type="Pfam" id="PF12804">
    <property type="entry name" value="NTP_transf_3"/>
    <property type="match status" value="1"/>
</dbReference>
<keyword evidence="3 8" id="KW-0479">Metal-binding</keyword>
<organism evidence="10 11">
    <name type="scientific">Salinithrix halophila</name>
    <dbReference type="NCBI Taxonomy" id="1485204"/>
    <lineage>
        <taxon>Bacteria</taxon>
        <taxon>Bacillati</taxon>
        <taxon>Bacillota</taxon>
        <taxon>Bacilli</taxon>
        <taxon>Bacillales</taxon>
        <taxon>Thermoactinomycetaceae</taxon>
        <taxon>Salinithrix</taxon>
    </lineage>
</organism>
<evidence type="ECO:0000256" key="4">
    <source>
        <dbReference type="ARBA" id="ARBA00022741"/>
    </source>
</evidence>
<comment type="similarity">
    <text evidence="8">Belongs to the MobA family.</text>
</comment>
<evidence type="ECO:0000313" key="10">
    <source>
        <dbReference type="EMBL" id="MFC4075676.1"/>
    </source>
</evidence>
<dbReference type="InterPro" id="IPR029044">
    <property type="entry name" value="Nucleotide-diphossugar_trans"/>
</dbReference>
<dbReference type="Proteomes" id="UP001595843">
    <property type="component" value="Unassembled WGS sequence"/>
</dbReference>
<comment type="subcellular location">
    <subcellularLocation>
        <location evidence="8">Cytoplasm</location>
    </subcellularLocation>
</comment>
<comment type="catalytic activity">
    <reaction evidence="8">
        <text>Mo-molybdopterin + GTP + H(+) = Mo-molybdopterin guanine dinucleotide + diphosphate</text>
        <dbReference type="Rhea" id="RHEA:34243"/>
        <dbReference type="ChEBI" id="CHEBI:15378"/>
        <dbReference type="ChEBI" id="CHEBI:33019"/>
        <dbReference type="ChEBI" id="CHEBI:37565"/>
        <dbReference type="ChEBI" id="CHEBI:71302"/>
        <dbReference type="ChEBI" id="CHEBI:71310"/>
        <dbReference type="EC" id="2.7.7.77"/>
    </reaction>
</comment>
<dbReference type="EMBL" id="JBHSAP010000007">
    <property type="protein sequence ID" value="MFC4075676.1"/>
    <property type="molecule type" value="Genomic_DNA"/>
</dbReference>
<keyword evidence="10" id="KW-0548">Nucleotidyltransferase</keyword>
<name>A0ABV8JA68_9BACL</name>
<dbReference type="SUPFAM" id="SSF53448">
    <property type="entry name" value="Nucleotide-diphospho-sugar transferases"/>
    <property type="match status" value="1"/>
</dbReference>
<dbReference type="InterPro" id="IPR025877">
    <property type="entry name" value="MobA-like_NTP_Trfase"/>
</dbReference>
<keyword evidence="1 8" id="KW-0963">Cytoplasm</keyword>
<evidence type="ECO:0000313" key="11">
    <source>
        <dbReference type="Proteomes" id="UP001595843"/>
    </source>
</evidence>
<feature type="domain" description="MobA-like NTP transferase" evidence="9">
    <location>
        <begin position="11"/>
        <end position="162"/>
    </location>
</feature>
<reference evidence="11" key="1">
    <citation type="journal article" date="2019" name="Int. J. Syst. Evol. Microbiol.">
        <title>The Global Catalogue of Microorganisms (GCM) 10K type strain sequencing project: providing services to taxonomists for standard genome sequencing and annotation.</title>
        <authorList>
            <consortium name="The Broad Institute Genomics Platform"/>
            <consortium name="The Broad Institute Genome Sequencing Center for Infectious Disease"/>
            <person name="Wu L."/>
            <person name="Ma J."/>
        </authorList>
    </citation>
    <scope>NUCLEOTIDE SEQUENCE [LARGE SCALE GENOMIC DNA]</scope>
    <source>
        <strain evidence="11">IBRC-M 10813</strain>
    </source>
</reference>
<evidence type="ECO:0000256" key="1">
    <source>
        <dbReference type="ARBA" id="ARBA00022490"/>
    </source>
</evidence>
<sequence length="213" mass="23779">MATPLSQRSLILLAGGESRRMGRNKAYLPLAGEPMAARILHRLKGVGKPLLAAGCRPFPSIPGIPVVQDHWPGCGPLAGIHAGLVYGNSELNLVVACDMPFVSRELAGFLLEKAEKIPGADALVPRAEGRIHPLFAVYRRRTFPFLEEILQENTDRSVTRFLERTDTIEVGEEEWHHLADPRLALLNMNRPGDYDQVRKRVEQEHTKNHPYPD</sequence>
<dbReference type="EC" id="2.7.7.77" evidence="8"/>
<keyword evidence="6 8" id="KW-0342">GTP-binding</keyword>
<keyword evidence="5 8" id="KW-0460">Magnesium</keyword>
<feature type="binding site" evidence="8">
    <location>
        <position position="25"/>
    </location>
    <ligand>
        <name>GTP</name>
        <dbReference type="ChEBI" id="CHEBI:37565"/>
    </ligand>
</feature>
<dbReference type="InterPro" id="IPR013482">
    <property type="entry name" value="Molybde_CF_guanTrfase"/>
</dbReference>
<dbReference type="GO" id="GO:0016779">
    <property type="term" value="F:nucleotidyltransferase activity"/>
    <property type="evidence" value="ECO:0007669"/>
    <property type="project" value="UniProtKB-KW"/>
</dbReference>
<comment type="caution">
    <text evidence="10">The sequence shown here is derived from an EMBL/GenBank/DDBJ whole genome shotgun (WGS) entry which is preliminary data.</text>
</comment>
<evidence type="ECO:0000256" key="8">
    <source>
        <dbReference type="HAMAP-Rule" id="MF_00316"/>
    </source>
</evidence>
<feature type="binding site" evidence="8">
    <location>
        <begin position="13"/>
        <end position="15"/>
    </location>
    <ligand>
        <name>GTP</name>
        <dbReference type="ChEBI" id="CHEBI:37565"/>
    </ligand>
</feature>